<dbReference type="Gene3D" id="1.10.10.10">
    <property type="entry name" value="Winged helix-like DNA-binding domain superfamily/Winged helix DNA-binding domain"/>
    <property type="match status" value="1"/>
</dbReference>
<dbReference type="GO" id="GO:0006351">
    <property type="term" value="P:DNA-templated transcription"/>
    <property type="evidence" value="ECO:0007669"/>
    <property type="project" value="TreeGrafter"/>
</dbReference>
<dbReference type="InterPro" id="IPR036388">
    <property type="entry name" value="WH-like_DNA-bd_sf"/>
</dbReference>
<evidence type="ECO:0000256" key="1">
    <source>
        <dbReference type="ARBA" id="ARBA00009437"/>
    </source>
</evidence>
<dbReference type="EMBL" id="FOZW01000015">
    <property type="protein sequence ID" value="SFT21135.1"/>
    <property type="molecule type" value="Genomic_DNA"/>
</dbReference>
<dbReference type="SUPFAM" id="SSF46785">
    <property type="entry name" value="Winged helix' DNA-binding domain"/>
    <property type="match status" value="1"/>
</dbReference>
<gene>
    <name evidence="6" type="ORF">SAMN04488050_11532</name>
</gene>
<evidence type="ECO:0000256" key="3">
    <source>
        <dbReference type="ARBA" id="ARBA00023125"/>
    </source>
</evidence>
<keyword evidence="4" id="KW-0804">Transcription</keyword>
<dbReference type="InterPro" id="IPR036390">
    <property type="entry name" value="WH_DNA-bd_sf"/>
</dbReference>
<comment type="similarity">
    <text evidence="1">Belongs to the LysR transcriptional regulatory family.</text>
</comment>
<dbReference type="PANTHER" id="PTHR30537">
    <property type="entry name" value="HTH-TYPE TRANSCRIPTIONAL REGULATOR"/>
    <property type="match status" value="1"/>
</dbReference>
<keyword evidence="3 6" id="KW-0238">DNA-binding</keyword>
<evidence type="ECO:0000313" key="7">
    <source>
        <dbReference type="Proteomes" id="UP000199392"/>
    </source>
</evidence>
<dbReference type="PROSITE" id="PS50931">
    <property type="entry name" value="HTH_LYSR"/>
    <property type="match status" value="1"/>
</dbReference>
<dbReference type="GO" id="GO:0003700">
    <property type="term" value="F:DNA-binding transcription factor activity"/>
    <property type="evidence" value="ECO:0007669"/>
    <property type="project" value="InterPro"/>
</dbReference>
<dbReference type="Pfam" id="PF03466">
    <property type="entry name" value="LysR_substrate"/>
    <property type="match status" value="1"/>
</dbReference>
<name>A0A1I6W579_9RHOB</name>
<evidence type="ECO:0000256" key="2">
    <source>
        <dbReference type="ARBA" id="ARBA00023015"/>
    </source>
</evidence>
<dbReference type="RefSeq" id="WP_092430295.1">
    <property type="nucleotide sequence ID" value="NZ_FNCL01000018.1"/>
</dbReference>
<dbReference type="InterPro" id="IPR058163">
    <property type="entry name" value="LysR-type_TF_proteobact-type"/>
</dbReference>
<dbReference type="InterPro" id="IPR000847">
    <property type="entry name" value="LysR_HTH_N"/>
</dbReference>
<protein>
    <submittedName>
        <fullName evidence="6">DNA-binding transcriptional regulator, LysR family</fullName>
    </submittedName>
</protein>
<sequence length="303" mass="34137">MTTLSRRDLPDMRLLQTFESAARHGNFTRAGDELALTQSAVSRQVRELEDQLGHPLFERVRGRVITTPKGEAFLLDASRLLHMAEVTMRHAKTADDGQRLLSINVLPTFAQRWFAPRLAGYLKRDANTTFDITTIKGVFNLTAEQCDLSIHFGDPSWPGAKCVYLCSEIVVPIAGGLLGRERITDPKDLIDAPKLVLSERPNLWSDWFDRCGVDAPFRRISHTFDQFTLTIEAAKAGLGYALLPRYLIEKELAAGELNVVLDAPHSTQKAYYMVIPDGRETKVKPFCDWLVQQVRYRPLALAQ</sequence>
<organism evidence="6 7">
    <name type="scientific">Alloyangia pacifica</name>
    <dbReference type="NCBI Taxonomy" id="311180"/>
    <lineage>
        <taxon>Bacteria</taxon>
        <taxon>Pseudomonadati</taxon>
        <taxon>Pseudomonadota</taxon>
        <taxon>Alphaproteobacteria</taxon>
        <taxon>Rhodobacterales</taxon>
        <taxon>Roseobacteraceae</taxon>
        <taxon>Alloyangia</taxon>
    </lineage>
</organism>
<dbReference type="PANTHER" id="PTHR30537:SF26">
    <property type="entry name" value="GLYCINE CLEAVAGE SYSTEM TRANSCRIPTIONAL ACTIVATOR"/>
    <property type="match status" value="1"/>
</dbReference>
<dbReference type="FunFam" id="1.10.10.10:FF:000001">
    <property type="entry name" value="LysR family transcriptional regulator"/>
    <property type="match status" value="1"/>
</dbReference>
<keyword evidence="7" id="KW-1185">Reference proteome</keyword>
<feature type="domain" description="HTH lysR-type" evidence="5">
    <location>
        <begin position="10"/>
        <end position="67"/>
    </location>
</feature>
<accession>A0A1I6W579</accession>
<dbReference type="AlphaFoldDB" id="A0A1I6W579"/>
<evidence type="ECO:0000313" key="6">
    <source>
        <dbReference type="EMBL" id="SFT21135.1"/>
    </source>
</evidence>
<evidence type="ECO:0000256" key="4">
    <source>
        <dbReference type="ARBA" id="ARBA00023163"/>
    </source>
</evidence>
<dbReference type="GO" id="GO:0043565">
    <property type="term" value="F:sequence-specific DNA binding"/>
    <property type="evidence" value="ECO:0007669"/>
    <property type="project" value="TreeGrafter"/>
</dbReference>
<dbReference type="STRING" id="311180.SAMN04488050_11532"/>
<proteinExistence type="inferred from homology"/>
<dbReference type="InterPro" id="IPR005119">
    <property type="entry name" value="LysR_subst-bd"/>
</dbReference>
<dbReference type="Gene3D" id="3.40.190.10">
    <property type="entry name" value="Periplasmic binding protein-like II"/>
    <property type="match status" value="2"/>
</dbReference>
<dbReference type="OrthoDB" id="5526340at2"/>
<dbReference type="Proteomes" id="UP000199392">
    <property type="component" value="Unassembled WGS sequence"/>
</dbReference>
<reference evidence="7" key="1">
    <citation type="submission" date="2016-10" db="EMBL/GenBank/DDBJ databases">
        <authorList>
            <person name="Varghese N."/>
            <person name="Submissions S."/>
        </authorList>
    </citation>
    <scope>NUCLEOTIDE SEQUENCE [LARGE SCALE GENOMIC DNA]</scope>
    <source>
        <strain evidence="7">DSM 26894</strain>
    </source>
</reference>
<dbReference type="Pfam" id="PF00126">
    <property type="entry name" value="HTH_1"/>
    <property type="match status" value="1"/>
</dbReference>
<dbReference type="SUPFAM" id="SSF53850">
    <property type="entry name" value="Periplasmic binding protein-like II"/>
    <property type="match status" value="1"/>
</dbReference>
<keyword evidence="2" id="KW-0805">Transcription regulation</keyword>
<dbReference type="PRINTS" id="PR00039">
    <property type="entry name" value="HTHLYSR"/>
</dbReference>
<evidence type="ECO:0000259" key="5">
    <source>
        <dbReference type="PROSITE" id="PS50931"/>
    </source>
</evidence>